<sequence>MQVAVCIITCKRSEGLKRLLHGLNQLEFKLCKTPSVEIIVVDNDENGSAYQLCQQMNLQIKWGLKYCIEERRGIPFARNKAITCAGKNFDFLAFIDDDEVPQKSWLDELLHVQNLYSADVVSGPVLPYFNQPVPDWIFKGKFFERLRYPTGHLLEGAATNNVLIRREILQKMQPCFDERLALSGGSDWHFFRRVYNEGYKLVWADDALVSEWIPASRANLVWLLKRNYRLGITESFCEVDLNPSFIVKAICIFKGLRRIIKGTLLIPLSLISGQHEFFRTLRYIYHSFGMLVGVTGKKYQEYQKIHQV</sequence>
<dbReference type="AlphaFoldDB" id="A0A1Z4LSQ0"/>
<dbReference type="CDD" id="cd00761">
    <property type="entry name" value="Glyco_tranf_GTA_type"/>
    <property type="match status" value="1"/>
</dbReference>
<dbReference type="InterPro" id="IPR050834">
    <property type="entry name" value="Glycosyltransf_2"/>
</dbReference>
<dbReference type="PANTHER" id="PTHR43685:SF11">
    <property type="entry name" value="GLYCOSYLTRANSFERASE TAGX-RELATED"/>
    <property type="match status" value="1"/>
</dbReference>
<reference evidence="2 3" key="1">
    <citation type="submission" date="2017-06" db="EMBL/GenBank/DDBJ databases">
        <title>Genome sequencing of cyanobaciteial culture collection at National Institute for Environmental Studies (NIES).</title>
        <authorList>
            <person name="Hirose Y."/>
            <person name="Shimura Y."/>
            <person name="Fujisawa T."/>
            <person name="Nakamura Y."/>
            <person name="Kawachi M."/>
        </authorList>
    </citation>
    <scope>NUCLEOTIDE SEQUENCE [LARGE SCALE GENOMIC DNA]</scope>
    <source>
        <strain evidence="2 3">NIES-267</strain>
    </source>
</reference>
<keyword evidence="3" id="KW-1185">Reference proteome</keyword>
<name>A0A1Z4LSQ0_9CYAN</name>
<dbReference type="SUPFAM" id="SSF53448">
    <property type="entry name" value="Nucleotide-diphospho-sugar transferases"/>
    <property type="match status" value="1"/>
</dbReference>
<dbReference type="PANTHER" id="PTHR43685">
    <property type="entry name" value="GLYCOSYLTRANSFERASE"/>
    <property type="match status" value="1"/>
</dbReference>
<gene>
    <name evidence="2" type="ORF">NIES267_37660</name>
</gene>
<organism evidence="2 3">
    <name type="scientific">Calothrix parasitica NIES-267</name>
    <dbReference type="NCBI Taxonomy" id="1973488"/>
    <lineage>
        <taxon>Bacteria</taxon>
        <taxon>Bacillati</taxon>
        <taxon>Cyanobacteriota</taxon>
        <taxon>Cyanophyceae</taxon>
        <taxon>Nostocales</taxon>
        <taxon>Calotrichaceae</taxon>
        <taxon>Calothrix</taxon>
    </lineage>
</organism>
<evidence type="ECO:0000313" key="3">
    <source>
        <dbReference type="Proteomes" id="UP000218418"/>
    </source>
</evidence>
<proteinExistence type="predicted"/>
<evidence type="ECO:0000313" key="2">
    <source>
        <dbReference type="EMBL" id="BAY84270.1"/>
    </source>
</evidence>
<protein>
    <submittedName>
        <fullName evidence="2">Family 2 glycosyl transferase</fullName>
    </submittedName>
</protein>
<dbReference type="InterPro" id="IPR001173">
    <property type="entry name" value="Glyco_trans_2-like"/>
</dbReference>
<dbReference type="Proteomes" id="UP000218418">
    <property type="component" value="Chromosome"/>
</dbReference>
<keyword evidence="2" id="KW-0808">Transferase</keyword>
<dbReference type="EMBL" id="AP018227">
    <property type="protein sequence ID" value="BAY84270.1"/>
    <property type="molecule type" value="Genomic_DNA"/>
</dbReference>
<dbReference type="GO" id="GO:0016740">
    <property type="term" value="F:transferase activity"/>
    <property type="evidence" value="ECO:0007669"/>
    <property type="project" value="UniProtKB-KW"/>
</dbReference>
<dbReference type="Pfam" id="PF00535">
    <property type="entry name" value="Glycos_transf_2"/>
    <property type="match status" value="1"/>
</dbReference>
<evidence type="ECO:0000259" key="1">
    <source>
        <dbReference type="Pfam" id="PF00535"/>
    </source>
</evidence>
<dbReference type="InterPro" id="IPR029044">
    <property type="entry name" value="Nucleotide-diphossugar_trans"/>
</dbReference>
<dbReference type="OrthoDB" id="6116224at2"/>
<feature type="domain" description="Glycosyltransferase 2-like" evidence="1">
    <location>
        <begin position="5"/>
        <end position="171"/>
    </location>
</feature>
<dbReference type="Gene3D" id="3.90.550.10">
    <property type="entry name" value="Spore Coat Polysaccharide Biosynthesis Protein SpsA, Chain A"/>
    <property type="match status" value="1"/>
</dbReference>
<accession>A0A1Z4LSQ0</accession>